<accession>A0AAN9JUC4</accession>
<evidence type="ECO:0000313" key="2">
    <source>
        <dbReference type="EMBL" id="KAK7305605.1"/>
    </source>
</evidence>
<organism evidence="2 3">
    <name type="scientific">Canavalia gladiata</name>
    <name type="common">Sword bean</name>
    <name type="synonym">Dolichos gladiatus</name>
    <dbReference type="NCBI Taxonomy" id="3824"/>
    <lineage>
        <taxon>Eukaryota</taxon>
        <taxon>Viridiplantae</taxon>
        <taxon>Streptophyta</taxon>
        <taxon>Embryophyta</taxon>
        <taxon>Tracheophyta</taxon>
        <taxon>Spermatophyta</taxon>
        <taxon>Magnoliopsida</taxon>
        <taxon>eudicotyledons</taxon>
        <taxon>Gunneridae</taxon>
        <taxon>Pentapetalae</taxon>
        <taxon>rosids</taxon>
        <taxon>fabids</taxon>
        <taxon>Fabales</taxon>
        <taxon>Fabaceae</taxon>
        <taxon>Papilionoideae</taxon>
        <taxon>50 kb inversion clade</taxon>
        <taxon>NPAAA clade</taxon>
        <taxon>indigoferoid/millettioid clade</taxon>
        <taxon>Phaseoleae</taxon>
        <taxon>Canavalia</taxon>
    </lineage>
</organism>
<feature type="transmembrane region" description="Helical" evidence="1">
    <location>
        <begin position="74"/>
        <end position="92"/>
    </location>
</feature>
<evidence type="ECO:0000313" key="3">
    <source>
        <dbReference type="Proteomes" id="UP001367508"/>
    </source>
</evidence>
<reference evidence="2 3" key="1">
    <citation type="submission" date="2024-01" db="EMBL/GenBank/DDBJ databases">
        <title>The genomes of 5 underutilized Papilionoideae crops provide insights into root nodulation and disease resistanc.</title>
        <authorList>
            <person name="Jiang F."/>
        </authorList>
    </citation>
    <scope>NUCLEOTIDE SEQUENCE [LARGE SCALE GENOMIC DNA]</scope>
    <source>
        <strain evidence="2">LVBAO_FW01</strain>
        <tissue evidence="2">Leaves</tissue>
    </source>
</reference>
<comment type="caution">
    <text evidence="2">The sequence shown here is derived from an EMBL/GenBank/DDBJ whole genome shotgun (WGS) entry which is preliminary data.</text>
</comment>
<sequence>MGEKQFKRPVKDGGTCLLSHRLKLTVMIPIIVSKRKILTWVSIESDRPQKRAFGFNTSLHSQLSWRSRRTCNPFRLTSIGFAFWVMALLEFFQKRRKKKEKKKLCLLLELGSVQGCFWGSNCSGSVGLF</sequence>
<keyword evidence="3" id="KW-1185">Reference proteome</keyword>
<gene>
    <name evidence="2" type="ORF">VNO77_43511</name>
</gene>
<evidence type="ECO:0000256" key="1">
    <source>
        <dbReference type="SAM" id="Phobius"/>
    </source>
</evidence>
<keyword evidence="1" id="KW-1133">Transmembrane helix</keyword>
<dbReference type="Proteomes" id="UP001367508">
    <property type="component" value="Unassembled WGS sequence"/>
</dbReference>
<name>A0AAN9JUC4_CANGL</name>
<proteinExistence type="predicted"/>
<dbReference type="EMBL" id="JAYMYQ010000011">
    <property type="protein sequence ID" value="KAK7305605.1"/>
    <property type="molecule type" value="Genomic_DNA"/>
</dbReference>
<keyword evidence="1" id="KW-0472">Membrane</keyword>
<dbReference type="AlphaFoldDB" id="A0AAN9JUC4"/>
<protein>
    <submittedName>
        <fullName evidence="2">Uncharacterized protein</fullName>
    </submittedName>
</protein>
<keyword evidence="1" id="KW-0812">Transmembrane</keyword>